<dbReference type="PANTHER" id="PTHR38038">
    <property type="entry name" value="PENICILLIN-BINDING PROTEIN ACTIVATOR LPOA"/>
    <property type="match status" value="1"/>
</dbReference>
<dbReference type="Pfam" id="PF04348">
    <property type="entry name" value="LppC"/>
    <property type="match status" value="2"/>
</dbReference>
<dbReference type="InterPro" id="IPR028082">
    <property type="entry name" value="Peripla_BP_I"/>
</dbReference>
<reference evidence="4" key="1">
    <citation type="submission" date="2023-07" db="EMBL/GenBank/DDBJ databases">
        <title>Genome content predicts the carbon catabolic preferences of heterotrophic bacteria.</title>
        <authorList>
            <person name="Gralka M."/>
        </authorList>
    </citation>
    <scope>NUCLEOTIDE SEQUENCE</scope>
    <source>
        <strain evidence="4">I3M17_2</strain>
    </source>
</reference>
<gene>
    <name evidence="4" type="ORF">Q4521_03270</name>
</gene>
<evidence type="ECO:0000256" key="1">
    <source>
        <dbReference type="ARBA" id="ARBA00023136"/>
    </source>
</evidence>
<proteinExistence type="predicted"/>
<dbReference type="Gene3D" id="1.25.40.650">
    <property type="match status" value="1"/>
</dbReference>
<evidence type="ECO:0000256" key="2">
    <source>
        <dbReference type="SAM" id="MobiDB-lite"/>
    </source>
</evidence>
<comment type="caution">
    <text evidence="4">The sequence shown here is derived from an EMBL/GenBank/DDBJ whole genome shotgun (WGS) entry which is preliminary data.</text>
</comment>
<name>A0AAW7X178_9GAMM</name>
<dbReference type="InterPro" id="IPR007443">
    <property type="entry name" value="LpoA"/>
</dbReference>
<feature type="signal peptide" evidence="3">
    <location>
        <begin position="1"/>
        <end position="21"/>
    </location>
</feature>
<protein>
    <submittedName>
        <fullName evidence="4">Penicillin-binding protein activator</fullName>
    </submittedName>
</protein>
<dbReference type="Gene3D" id="3.40.50.2300">
    <property type="match status" value="2"/>
</dbReference>
<dbReference type="GO" id="GO:0030234">
    <property type="term" value="F:enzyme regulator activity"/>
    <property type="evidence" value="ECO:0007669"/>
    <property type="project" value="TreeGrafter"/>
</dbReference>
<organism evidence="4 5">
    <name type="scientific">Saccharophagus degradans</name>
    <dbReference type="NCBI Taxonomy" id="86304"/>
    <lineage>
        <taxon>Bacteria</taxon>
        <taxon>Pseudomonadati</taxon>
        <taxon>Pseudomonadota</taxon>
        <taxon>Gammaproteobacteria</taxon>
        <taxon>Cellvibrionales</taxon>
        <taxon>Cellvibrionaceae</taxon>
        <taxon>Saccharophagus</taxon>
    </lineage>
</organism>
<dbReference type="GO" id="GO:0031241">
    <property type="term" value="C:periplasmic side of cell outer membrane"/>
    <property type="evidence" value="ECO:0007669"/>
    <property type="project" value="TreeGrafter"/>
</dbReference>
<sequence>MTANTTFAAVSRKFTATCLMAALLASCGPAPKPNIEEPQTANLTLEDISALITKADTRDELTKVDMYLDATHALLGYGEYDWARNTLANLVPNKISDHQFVRYSILSAQLALAEGYSFRAKRYLWSARLMQAQTKEPLATQIQIREMRASLLYNIAEYRQAIMERIALEPLLKGDTDMQEFNQDLLWQALMALPLVDLQLEAQTHDDPLQKGWYALAAISKDNQTNIRQQLREVKNWTYNWPEHPASLRLPADLQLLQQLVEEQPQRIAVLLPLSGRLEQAARTVLEGFMAAFYQTQKSGEPTPEIQVYNTNDGDINTIYDQAVVNGAELVVGPLDKDKIAQLSLRQNLSVPTLALNYIELNNQNTAPQQLPTAPATPADTANQTADDAPINAQQPMPALGNQLFQFGLAVEDEAQQVAEQAFVDGHRRALILAPAGSWGDRSADTFAAHWLGLGGDVVSDYRFKNQKEYSSLIEQATGVADSKERARAMRRLISEAIEFEPRRRQDIDIVFLVARPSEARQLKPTLNFHYASDIPVYATSHIYNGTTNDTLDQDMNGIRFTTLPWFFDEELLERRAIARSGSQEEGSAYQPLYALGIDAYHLYPRLRQLANVKQAHYYGTTGSLSLDENQRITRHQVWAQFIRGQAYIVPTTKQQEEGRQ</sequence>
<evidence type="ECO:0000313" key="5">
    <source>
        <dbReference type="Proteomes" id="UP001169760"/>
    </source>
</evidence>
<feature type="region of interest" description="Disordered" evidence="2">
    <location>
        <begin position="367"/>
        <end position="389"/>
    </location>
</feature>
<dbReference type="Proteomes" id="UP001169760">
    <property type="component" value="Unassembled WGS sequence"/>
</dbReference>
<dbReference type="RefSeq" id="WP_303490942.1">
    <property type="nucleotide sequence ID" value="NZ_JAUOPB010000002.1"/>
</dbReference>
<evidence type="ECO:0000256" key="3">
    <source>
        <dbReference type="SAM" id="SignalP"/>
    </source>
</evidence>
<dbReference type="GO" id="GO:0009252">
    <property type="term" value="P:peptidoglycan biosynthetic process"/>
    <property type="evidence" value="ECO:0007669"/>
    <property type="project" value="TreeGrafter"/>
</dbReference>
<feature type="chain" id="PRO_5043925221" evidence="3">
    <location>
        <begin position="22"/>
        <end position="661"/>
    </location>
</feature>
<accession>A0AAW7X178</accession>
<keyword evidence="3" id="KW-0732">Signal</keyword>
<dbReference type="PANTHER" id="PTHR38038:SF1">
    <property type="entry name" value="PENICILLIN-BINDING PROTEIN ACTIVATOR LPOA"/>
    <property type="match status" value="1"/>
</dbReference>
<keyword evidence="1" id="KW-0472">Membrane</keyword>
<dbReference type="SUPFAM" id="SSF53822">
    <property type="entry name" value="Periplasmic binding protein-like I"/>
    <property type="match status" value="1"/>
</dbReference>
<dbReference type="EMBL" id="JAUOPB010000002">
    <property type="protein sequence ID" value="MDO6421485.1"/>
    <property type="molecule type" value="Genomic_DNA"/>
</dbReference>
<evidence type="ECO:0000313" key="4">
    <source>
        <dbReference type="EMBL" id="MDO6421485.1"/>
    </source>
</evidence>
<dbReference type="CDD" id="cd06339">
    <property type="entry name" value="PBP1_YraM_LppC_lipoprotein-like"/>
    <property type="match status" value="1"/>
</dbReference>
<dbReference type="AlphaFoldDB" id="A0AAW7X178"/>